<organism evidence="1 2">
    <name type="scientific">Estrella lausannensis</name>
    <dbReference type="NCBI Taxonomy" id="483423"/>
    <lineage>
        <taxon>Bacteria</taxon>
        <taxon>Pseudomonadati</taxon>
        <taxon>Chlamydiota</taxon>
        <taxon>Chlamydiia</taxon>
        <taxon>Parachlamydiales</taxon>
        <taxon>Candidatus Criblamydiaceae</taxon>
        <taxon>Estrella</taxon>
    </lineage>
</organism>
<proteinExistence type="predicted"/>
<keyword evidence="2" id="KW-1185">Reference proteome</keyword>
<sequence length="217" mass="25551">MKRFIALSLFVITALSLTSCRPTRQHQQRLGGPWDKVCQDRVDNEEMTKIVLTYARDLKKQYKLKLHDSRMYYNDSIYKLRLDFTSQQISDLCEARFVLVDIVEGYLKRINENSILRGQIANRPFSANNIEVHVTFTSFYVKLDDPMYVQSMILEDGTAFFFNAELGQRTSEYWHKRIEPYSKTLQIVNIEREIGPEEDVNMFDEEIGKYFESGVDE</sequence>
<dbReference type="Proteomes" id="UP000220251">
    <property type="component" value="Unassembled WGS sequence"/>
</dbReference>
<reference evidence="2" key="1">
    <citation type="submission" date="2015-06" db="EMBL/GenBank/DDBJ databases">
        <authorList>
            <person name="Bertelli C."/>
        </authorList>
    </citation>
    <scope>NUCLEOTIDE SEQUENCE [LARGE SCALE GENOMIC DNA]</scope>
    <source>
        <strain evidence="2">CRIB-30</strain>
    </source>
</reference>
<dbReference type="RefSeq" id="WP_098038614.1">
    <property type="nucleotide sequence ID" value="NZ_CWGJ01000019.1"/>
</dbReference>
<name>A0A0H5E660_9BACT</name>
<dbReference type="PROSITE" id="PS51257">
    <property type="entry name" value="PROKAR_LIPOPROTEIN"/>
    <property type="match status" value="1"/>
</dbReference>
<evidence type="ECO:0000313" key="1">
    <source>
        <dbReference type="EMBL" id="CRX38750.1"/>
    </source>
</evidence>
<accession>A0A0H5E660</accession>
<evidence type="ECO:0000313" key="2">
    <source>
        <dbReference type="Proteomes" id="UP000220251"/>
    </source>
</evidence>
<dbReference type="OrthoDB" id="21666at2"/>
<dbReference type="EMBL" id="CWGJ01000019">
    <property type="protein sequence ID" value="CRX38750.1"/>
    <property type="molecule type" value="Genomic_DNA"/>
</dbReference>
<protein>
    <submittedName>
        <fullName evidence="1">Conserved putative secreted protein</fullName>
    </submittedName>
</protein>
<gene>
    <name evidence="1" type="ORF">ELAC_1414</name>
</gene>
<dbReference type="AlphaFoldDB" id="A0A0H5E660"/>